<dbReference type="Proteomes" id="UP000435187">
    <property type="component" value="Unassembled WGS sequence"/>
</dbReference>
<organism evidence="2 3">
    <name type="scientific">Gracilibacillus thailandensis</name>
    <dbReference type="NCBI Taxonomy" id="563735"/>
    <lineage>
        <taxon>Bacteria</taxon>
        <taxon>Bacillati</taxon>
        <taxon>Bacillota</taxon>
        <taxon>Bacilli</taxon>
        <taxon>Bacillales</taxon>
        <taxon>Bacillaceae</taxon>
        <taxon>Gracilibacillus</taxon>
    </lineage>
</organism>
<feature type="transmembrane region" description="Helical" evidence="1">
    <location>
        <begin position="12"/>
        <end position="29"/>
    </location>
</feature>
<evidence type="ECO:0000313" key="3">
    <source>
        <dbReference type="Proteomes" id="UP000435187"/>
    </source>
</evidence>
<feature type="transmembrane region" description="Helical" evidence="1">
    <location>
        <begin position="35"/>
        <end position="53"/>
    </location>
</feature>
<dbReference type="EMBL" id="WJEE01000020">
    <property type="protein sequence ID" value="MRI66753.1"/>
    <property type="molecule type" value="Genomic_DNA"/>
</dbReference>
<gene>
    <name evidence="2" type="ORF">GH885_10460</name>
</gene>
<evidence type="ECO:0000313" key="2">
    <source>
        <dbReference type="EMBL" id="MRI66753.1"/>
    </source>
</evidence>
<dbReference type="RefSeq" id="WP_153835423.1">
    <property type="nucleotide sequence ID" value="NZ_JBHUMW010000011.1"/>
</dbReference>
<accession>A0A6N7QXA1</accession>
<dbReference type="AlphaFoldDB" id="A0A6N7QXA1"/>
<sequence>MFKDFKNKRYWILMPPFLITSIILAIYLPPKLKPLALLSVIVFWIVYYVWNYFGKKKSR</sequence>
<evidence type="ECO:0008006" key="4">
    <source>
        <dbReference type="Google" id="ProtNLM"/>
    </source>
</evidence>
<keyword evidence="1" id="KW-0472">Membrane</keyword>
<comment type="caution">
    <text evidence="2">The sequence shown here is derived from an EMBL/GenBank/DDBJ whole genome shotgun (WGS) entry which is preliminary data.</text>
</comment>
<keyword evidence="3" id="KW-1185">Reference proteome</keyword>
<evidence type="ECO:0000256" key="1">
    <source>
        <dbReference type="SAM" id="Phobius"/>
    </source>
</evidence>
<keyword evidence="1" id="KW-0812">Transmembrane</keyword>
<protein>
    <recommendedName>
        <fullName evidence="4">Permease</fullName>
    </recommendedName>
</protein>
<proteinExistence type="predicted"/>
<keyword evidence="1" id="KW-1133">Transmembrane helix</keyword>
<reference evidence="2 3" key="1">
    <citation type="submission" date="2019-10" db="EMBL/GenBank/DDBJ databases">
        <title>Gracilibacillus salitolerans sp. nov., a moderate halophile isolated from a saline soil in northwest China.</title>
        <authorList>
            <person name="Gan L."/>
        </authorList>
    </citation>
    <scope>NUCLEOTIDE SEQUENCE [LARGE SCALE GENOMIC DNA]</scope>
    <source>
        <strain evidence="2 3">TP2-8</strain>
    </source>
</reference>
<name>A0A6N7QXA1_9BACI</name>